<keyword evidence="5" id="KW-0665">Pyrimidine biosynthesis</keyword>
<dbReference type="InterPro" id="IPR050074">
    <property type="entry name" value="DHO_dehydrogenase"/>
</dbReference>
<evidence type="ECO:0000256" key="4">
    <source>
        <dbReference type="ARBA" id="ARBA00022643"/>
    </source>
</evidence>
<keyword evidence="3" id="KW-0285">Flavoprotein</keyword>
<dbReference type="Gene3D" id="3.20.20.70">
    <property type="entry name" value="Aldolase class I"/>
    <property type="match status" value="1"/>
</dbReference>
<dbReference type="InterPro" id="IPR013785">
    <property type="entry name" value="Aldolase_TIM"/>
</dbReference>
<evidence type="ECO:0000256" key="1">
    <source>
        <dbReference type="ARBA" id="ARBA00001917"/>
    </source>
</evidence>
<dbReference type="GO" id="GO:0006207">
    <property type="term" value="P:'de novo' pyrimidine nucleobase biosynthetic process"/>
    <property type="evidence" value="ECO:0007669"/>
    <property type="project" value="TreeGrafter"/>
</dbReference>
<dbReference type="PROSITE" id="PS51257">
    <property type="entry name" value="PROKAR_LIPOPROTEIN"/>
    <property type="match status" value="1"/>
</dbReference>
<dbReference type="GO" id="GO:0005737">
    <property type="term" value="C:cytoplasm"/>
    <property type="evidence" value="ECO:0007669"/>
    <property type="project" value="InterPro"/>
</dbReference>
<evidence type="ECO:0000256" key="5">
    <source>
        <dbReference type="ARBA" id="ARBA00022975"/>
    </source>
</evidence>
<protein>
    <submittedName>
        <fullName evidence="8">Dihydroorotate dehydrogenase (NAD+) catalytic subunit</fullName>
        <ecNumber evidence="8">1.3.1.14</ecNumber>
    </submittedName>
</protein>
<evidence type="ECO:0000256" key="3">
    <source>
        <dbReference type="ARBA" id="ARBA00022630"/>
    </source>
</evidence>
<dbReference type="EMBL" id="JACCAC010000001">
    <property type="protein sequence ID" value="NYG56059.1"/>
    <property type="molecule type" value="Genomic_DNA"/>
</dbReference>
<dbReference type="Pfam" id="PF01180">
    <property type="entry name" value="DHO_dh"/>
    <property type="match status" value="1"/>
</dbReference>
<evidence type="ECO:0000313" key="9">
    <source>
        <dbReference type="Proteomes" id="UP000544110"/>
    </source>
</evidence>
<dbReference type="GO" id="GO:0044205">
    <property type="term" value="P:'de novo' UMP biosynthetic process"/>
    <property type="evidence" value="ECO:0007669"/>
    <property type="project" value="UniProtKB-UniPathway"/>
</dbReference>
<dbReference type="Proteomes" id="UP000544110">
    <property type="component" value="Unassembled WGS sequence"/>
</dbReference>
<dbReference type="RefSeq" id="WP_179518390.1">
    <property type="nucleotide sequence ID" value="NZ_JACCAC010000001.1"/>
</dbReference>
<feature type="domain" description="Dihydroorotate dehydrogenase catalytic" evidence="7">
    <location>
        <begin position="9"/>
        <end position="279"/>
    </location>
</feature>
<comment type="caution">
    <text evidence="8">The sequence shown here is derived from an EMBL/GenBank/DDBJ whole genome shotgun (WGS) entry which is preliminary data.</text>
</comment>
<dbReference type="SUPFAM" id="SSF51395">
    <property type="entry name" value="FMN-linked oxidoreductases"/>
    <property type="match status" value="1"/>
</dbReference>
<dbReference type="PIRSF" id="PIRSF000164">
    <property type="entry name" value="DHO_oxidase"/>
    <property type="match status" value="1"/>
</dbReference>
<dbReference type="PANTHER" id="PTHR48109:SF1">
    <property type="entry name" value="DIHYDROOROTATE DEHYDROGENASE (FUMARATE)"/>
    <property type="match status" value="1"/>
</dbReference>
<organism evidence="8 9">
    <name type="scientific">Nocardioides perillae</name>
    <dbReference type="NCBI Taxonomy" id="1119534"/>
    <lineage>
        <taxon>Bacteria</taxon>
        <taxon>Bacillati</taxon>
        <taxon>Actinomycetota</taxon>
        <taxon>Actinomycetes</taxon>
        <taxon>Propionibacteriales</taxon>
        <taxon>Nocardioidaceae</taxon>
        <taxon>Nocardioides</taxon>
    </lineage>
</organism>
<accession>A0A7Y9RVG2</accession>
<dbReference type="UniPathway" id="UPA00070"/>
<dbReference type="GO" id="GO:0004589">
    <property type="term" value="F:dihydroorotate dehydrogenase (NAD+) activity"/>
    <property type="evidence" value="ECO:0007669"/>
    <property type="project" value="UniProtKB-EC"/>
</dbReference>
<evidence type="ECO:0000256" key="6">
    <source>
        <dbReference type="ARBA" id="ARBA00023002"/>
    </source>
</evidence>
<evidence type="ECO:0000313" key="8">
    <source>
        <dbReference type="EMBL" id="NYG56059.1"/>
    </source>
</evidence>
<dbReference type="AlphaFoldDB" id="A0A7Y9RVG2"/>
<name>A0A7Y9RVG2_9ACTN</name>
<evidence type="ECO:0000259" key="7">
    <source>
        <dbReference type="Pfam" id="PF01180"/>
    </source>
</evidence>
<evidence type="ECO:0000256" key="2">
    <source>
        <dbReference type="ARBA" id="ARBA00004725"/>
    </source>
</evidence>
<gene>
    <name evidence="8" type="ORF">BJ989_002363</name>
</gene>
<dbReference type="InterPro" id="IPR005720">
    <property type="entry name" value="Dihydroorotate_DH_cat"/>
</dbReference>
<comment type="pathway">
    <text evidence="2">Pyrimidine metabolism; UMP biosynthesis via de novo pathway.</text>
</comment>
<dbReference type="PANTHER" id="PTHR48109">
    <property type="entry name" value="DIHYDROOROTATE DEHYDROGENASE (QUINONE), MITOCHONDRIAL-RELATED"/>
    <property type="match status" value="1"/>
</dbReference>
<reference evidence="8 9" key="1">
    <citation type="submission" date="2020-07" db="EMBL/GenBank/DDBJ databases">
        <title>Sequencing the genomes of 1000 actinobacteria strains.</title>
        <authorList>
            <person name="Klenk H.-P."/>
        </authorList>
    </citation>
    <scope>NUCLEOTIDE SEQUENCE [LARGE SCALE GENOMIC DNA]</scope>
    <source>
        <strain evidence="8 9">DSM 24552</strain>
    </source>
</reference>
<keyword evidence="6 8" id="KW-0560">Oxidoreductase</keyword>
<comment type="cofactor">
    <cofactor evidence="1">
        <name>FMN</name>
        <dbReference type="ChEBI" id="CHEBI:58210"/>
    </cofactor>
</comment>
<proteinExistence type="predicted"/>
<dbReference type="EC" id="1.3.1.14" evidence="8"/>
<keyword evidence="9" id="KW-1185">Reference proteome</keyword>
<keyword evidence="4" id="KW-0288">FMN</keyword>
<sequence>MSAGEVRLGALRLPGPVVVAAGCGGTGRELAGFVDLSRLGAFTTRSVTRDPRPGPPGPRLVEAPSGLLHATGLANPGLQHFLAVELPWLVAAGARVVVSVSGADLGEYAELGRRLAHAPGVAAVEVAATSPEEPPGLLSAREPFHAASVVGAVRRDLPVDLPVVAKLRADVPRVAEAARAVVDAGAAAVVVGGALPAALPDGRPAGLGGPAALPVTRRCLAELRERVDLGGVAVLAGAGATTAADVRGLLAAGADAVQVGTALLHDPTAAARLVDDLEETPA</sequence>
<dbReference type="InterPro" id="IPR012135">
    <property type="entry name" value="Dihydroorotate_DH_1_2"/>
</dbReference>